<name>A0A0L6UKL7_9BASI</name>
<dbReference type="AlphaFoldDB" id="A0A0L6UKL7"/>
<evidence type="ECO:0000313" key="3">
    <source>
        <dbReference type="Proteomes" id="UP000037035"/>
    </source>
</evidence>
<keyword evidence="3" id="KW-1185">Reference proteome</keyword>
<organism evidence="2 3">
    <name type="scientific">Puccinia sorghi</name>
    <dbReference type="NCBI Taxonomy" id="27349"/>
    <lineage>
        <taxon>Eukaryota</taxon>
        <taxon>Fungi</taxon>
        <taxon>Dikarya</taxon>
        <taxon>Basidiomycota</taxon>
        <taxon>Pucciniomycotina</taxon>
        <taxon>Pucciniomycetes</taxon>
        <taxon>Pucciniales</taxon>
        <taxon>Pucciniaceae</taxon>
        <taxon>Puccinia</taxon>
    </lineage>
</organism>
<feature type="signal peptide" evidence="1">
    <location>
        <begin position="1"/>
        <end position="23"/>
    </location>
</feature>
<dbReference type="EMBL" id="LAVV01010407">
    <property type="protein sequence ID" value="KNZ49091.1"/>
    <property type="molecule type" value="Genomic_DNA"/>
</dbReference>
<feature type="chain" id="PRO_5005567915" evidence="1">
    <location>
        <begin position="24"/>
        <end position="166"/>
    </location>
</feature>
<gene>
    <name evidence="2" type="ORF">VP01_5218g1</name>
</gene>
<protein>
    <submittedName>
        <fullName evidence="2">Uncharacterized protein</fullName>
    </submittedName>
</protein>
<evidence type="ECO:0000313" key="2">
    <source>
        <dbReference type="EMBL" id="KNZ49091.1"/>
    </source>
</evidence>
<accession>A0A0L6UKL7</accession>
<proteinExistence type="predicted"/>
<comment type="caution">
    <text evidence="2">The sequence shown here is derived from an EMBL/GenBank/DDBJ whole genome shotgun (WGS) entry which is preliminary data.</text>
</comment>
<reference evidence="2 3" key="1">
    <citation type="submission" date="2015-08" db="EMBL/GenBank/DDBJ databases">
        <title>Next Generation Sequencing and Analysis of the Genome of Puccinia sorghi L Schw, the Causal Agent of Maize Common Rust.</title>
        <authorList>
            <person name="Rochi L."/>
            <person name="Burguener G."/>
            <person name="Darino M."/>
            <person name="Turjanski A."/>
            <person name="Kreff E."/>
            <person name="Dieguez M.J."/>
            <person name="Sacco F."/>
        </authorList>
    </citation>
    <scope>NUCLEOTIDE SEQUENCE [LARGE SCALE GENOMIC DNA]</scope>
    <source>
        <strain evidence="2 3">RO10H11247</strain>
    </source>
</reference>
<dbReference type="VEuPathDB" id="FungiDB:VP01_5218g1"/>
<evidence type="ECO:0000256" key="1">
    <source>
        <dbReference type="SAM" id="SignalP"/>
    </source>
</evidence>
<sequence length="166" mass="18445">MVLWLAKLSLLIHLYFQEDSSDAKYGMNAEYDHIYPVYLYPTNPNQYILLTSGNVDTWAWALAQKGKSKDSPHVTAALLMELAKLLVGNSSRGSVHGQASPPSSVHSSSPDTLLGYLDLIKITEIKRQAVYNTLISNDINHYRMCGTLTYEELHALGFSVGIISKL</sequence>
<keyword evidence="1" id="KW-0732">Signal</keyword>
<dbReference type="Proteomes" id="UP000037035">
    <property type="component" value="Unassembled WGS sequence"/>
</dbReference>